<dbReference type="GO" id="GO:0005829">
    <property type="term" value="C:cytosol"/>
    <property type="evidence" value="ECO:0007669"/>
    <property type="project" value="TreeGrafter"/>
</dbReference>
<dbReference type="Gene3D" id="3.30.930.10">
    <property type="entry name" value="Bira Bifunctional Protein, Domain 2"/>
    <property type="match status" value="1"/>
</dbReference>
<dbReference type="Pfam" id="PF00152">
    <property type="entry name" value="tRNA-synt_2"/>
    <property type="match status" value="1"/>
</dbReference>
<dbReference type="InterPro" id="IPR006195">
    <property type="entry name" value="aa-tRNA-synth_II"/>
</dbReference>
<dbReference type="PROSITE" id="PS50862">
    <property type="entry name" value="AA_TRNA_LIGASE_II"/>
    <property type="match status" value="1"/>
</dbReference>
<name>A0A5B8XV01_9DELT</name>
<gene>
    <name evidence="5" type="primary">genX</name>
    <name evidence="5" type="ORF">FRD01_08440</name>
</gene>
<dbReference type="InterPro" id="IPR004364">
    <property type="entry name" value="Aa-tRNA-synt_II"/>
</dbReference>
<dbReference type="Proteomes" id="UP000321595">
    <property type="component" value="Chromosome"/>
</dbReference>
<keyword evidence="3" id="KW-0067">ATP-binding</keyword>
<dbReference type="GO" id="GO:0004824">
    <property type="term" value="F:lysine-tRNA ligase activity"/>
    <property type="evidence" value="ECO:0007669"/>
    <property type="project" value="InterPro"/>
</dbReference>
<evidence type="ECO:0000259" key="4">
    <source>
        <dbReference type="PROSITE" id="PS50862"/>
    </source>
</evidence>
<dbReference type="SUPFAM" id="SSF55681">
    <property type="entry name" value="Class II aaRS and biotin synthetases"/>
    <property type="match status" value="1"/>
</dbReference>
<dbReference type="PANTHER" id="PTHR42918:SF6">
    <property type="entry name" value="ELONGATION FACTOR P--(R)-BETA-LYSINE LIGASE"/>
    <property type="match status" value="1"/>
</dbReference>
<dbReference type="NCBIfam" id="TIGR00462">
    <property type="entry name" value="genX"/>
    <property type="match status" value="1"/>
</dbReference>
<proteinExistence type="predicted"/>
<keyword evidence="6" id="KW-1185">Reference proteome</keyword>
<dbReference type="AlphaFoldDB" id="A0A5B8XV01"/>
<dbReference type="EMBL" id="CP042467">
    <property type="protein sequence ID" value="QED27269.1"/>
    <property type="molecule type" value="Genomic_DNA"/>
</dbReference>
<protein>
    <submittedName>
        <fullName evidence="5">EF-P lysine aminoacylase GenX</fullName>
    </submittedName>
</protein>
<dbReference type="InterPro" id="IPR004525">
    <property type="entry name" value="EpmA"/>
</dbReference>
<evidence type="ECO:0000256" key="1">
    <source>
        <dbReference type="ARBA" id="ARBA00022598"/>
    </source>
</evidence>
<evidence type="ECO:0000256" key="2">
    <source>
        <dbReference type="ARBA" id="ARBA00022741"/>
    </source>
</evidence>
<keyword evidence="2" id="KW-0547">Nucleotide-binding</keyword>
<feature type="domain" description="Aminoacyl-transfer RNA synthetases class-II family profile" evidence="4">
    <location>
        <begin position="76"/>
        <end position="385"/>
    </location>
</feature>
<dbReference type="PRINTS" id="PR00982">
    <property type="entry name" value="TRNASYNTHLYS"/>
</dbReference>
<dbReference type="InterPro" id="IPR018149">
    <property type="entry name" value="Lys-tRNA-synth_II_C"/>
</dbReference>
<keyword evidence="1" id="KW-0436">Ligase</keyword>
<evidence type="ECO:0000256" key="3">
    <source>
        <dbReference type="ARBA" id="ARBA00022840"/>
    </source>
</evidence>
<dbReference type="KEGG" id="bbae:FRD01_08440"/>
<dbReference type="GO" id="GO:0000049">
    <property type="term" value="F:tRNA binding"/>
    <property type="evidence" value="ECO:0007669"/>
    <property type="project" value="TreeGrafter"/>
</dbReference>
<dbReference type="OrthoDB" id="9801152at2"/>
<evidence type="ECO:0000313" key="6">
    <source>
        <dbReference type="Proteomes" id="UP000321595"/>
    </source>
</evidence>
<dbReference type="GO" id="GO:0005524">
    <property type="term" value="F:ATP binding"/>
    <property type="evidence" value="ECO:0007669"/>
    <property type="project" value="UniProtKB-KW"/>
</dbReference>
<accession>A0A5B8XV01</accession>
<evidence type="ECO:0000313" key="5">
    <source>
        <dbReference type="EMBL" id="QED27269.1"/>
    </source>
</evidence>
<dbReference type="RefSeq" id="WP_146958954.1">
    <property type="nucleotide sequence ID" value="NZ_CP042467.1"/>
</dbReference>
<organism evidence="5 6">
    <name type="scientific">Microvenator marinus</name>
    <dbReference type="NCBI Taxonomy" id="2600177"/>
    <lineage>
        <taxon>Bacteria</taxon>
        <taxon>Deltaproteobacteria</taxon>
        <taxon>Bradymonadales</taxon>
        <taxon>Microvenatoraceae</taxon>
        <taxon>Microvenator</taxon>
    </lineage>
</organism>
<dbReference type="InterPro" id="IPR045864">
    <property type="entry name" value="aa-tRNA-synth_II/BPL/LPL"/>
</dbReference>
<dbReference type="PANTHER" id="PTHR42918">
    <property type="entry name" value="LYSYL-TRNA SYNTHETASE"/>
    <property type="match status" value="1"/>
</dbReference>
<reference evidence="5 6" key="1">
    <citation type="submission" date="2019-08" db="EMBL/GenBank/DDBJ databases">
        <authorList>
            <person name="Liang Q."/>
        </authorList>
    </citation>
    <scope>NUCLEOTIDE SEQUENCE [LARGE SCALE GENOMIC DNA]</scope>
    <source>
        <strain evidence="5 6">V1718</strain>
    </source>
</reference>
<sequence length="385" mass="43663">MEHQPLHKLQNGSVCTAGRYHEGRLTNAYGAVLIGPLPLENGQLVRVEGHFDGEKLNVARYESFSRGEAGVGWTPGLELRQRLYGQIRTYFAERGFLEVETPQLVDEPGTDVFLDPLPAIYSPEPGGRETRKWLHTSPEFKMKALLVAGHERIFQVTKAFRNGEISKRHRPEFSILEFYRAWEPVEAVMQDVENIVSAFLEFEGPIERITMQELFLRSCGIDILAAQTRETLVSACSAGGLKVRLDGAWDQIYFELMVEYVDPFLESMGPVFVTRWPVRQAVLAAACEDDSRAAERFELYVNGLELCNGFQELCDPEEQRRRFNEDIERRRELNYPELPMPEEFLRHLSQGLPPSAGVAVGLDRLLMLKLGTQDIADVIALSGFD</sequence>
<dbReference type="NCBIfam" id="NF006828">
    <property type="entry name" value="PRK09350.1"/>
    <property type="match status" value="1"/>
</dbReference>
<dbReference type="GO" id="GO:0006430">
    <property type="term" value="P:lysyl-tRNA aminoacylation"/>
    <property type="evidence" value="ECO:0007669"/>
    <property type="project" value="InterPro"/>
</dbReference>